<proteinExistence type="predicted"/>
<sequence>MLCCCYLWGNAGATRYLMLFVAFPPFFFPQFKCVFFTTTSCVEDGSTAFFCPEGNKVSDECRRLWWCRGYGGGFGGGSYGGYNGYGGALVDNIVAKNPYSITTLAVTTTLLNAVLTWKLGSLLC</sequence>
<keyword evidence="1" id="KW-1185">Reference proteome</keyword>
<organism evidence="1 2">
    <name type="scientific">Ditylenchus dipsaci</name>
    <dbReference type="NCBI Taxonomy" id="166011"/>
    <lineage>
        <taxon>Eukaryota</taxon>
        <taxon>Metazoa</taxon>
        <taxon>Ecdysozoa</taxon>
        <taxon>Nematoda</taxon>
        <taxon>Chromadorea</taxon>
        <taxon>Rhabditida</taxon>
        <taxon>Tylenchina</taxon>
        <taxon>Tylenchomorpha</taxon>
        <taxon>Sphaerularioidea</taxon>
        <taxon>Anguinidae</taxon>
        <taxon>Anguininae</taxon>
        <taxon>Ditylenchus</taxon>
    </lineage>
</organism>
<accession>A0A915D6E9</accession>
<protein>
    <submittedName>
        <fullName evidence="2">Uncharacterized protein</fullName>
    </submittedName>
</protein>
<name>A0A915D6E9_9BILA</name>
<reference evidence="2" key="1">
    <citation type="submission" date="2022-11" db="UniProtKB">
        <authorList>
            <consortium name="WormBaseParasite"/>
        </authorList>
    </citation>
    <scope>IDENTIFICATION</scope>
</reference>
<evidence type="ECO:0000313" key="2">
    <source>
        <dbReference type="WBParaSite" id="jg15841"/>
    </source>
</evidence>
<dbReference type="WBParaSite" id="jg15841">
    <property type="protein sequence ID" value="jg15841"/>
    <property type="gene ID" value="jg15841"/>
</dbReference>
<evidence type="ECO:0000313" key="1">
    <source>
        <dbReference type="Proteomes" id="UP000887574"/>
    </source>
</evidence>
<dbReference type="Proteomes" id="UP000887574">
    <property type="component" value="Unplaced"/>
</dbReference>
<dbReference type="AlphaFoldDB" id="A0A915D6E9"/>